<comment type="caution">
    <text evidence="2">The sequence shown here is derived from an EMBL/GenBank/DDBJ whole genome shotgun (WGS) entry which is preliminary data.</text>
</comment>
<feature type="region of interest" description="Disordered" evidence="1">
    <location>
        <begin position="29"/>
        <end position="52"/>
    </location>
</feature>
<feature type="compositionally biased region" description="Low complexity" evidence="1">
    <location>
        <begin position="264"/>
        <end position="280"/>
    </location>
</feature>
<accession>A0ABR3JVB7</accession>
<feature type="compositionally biased region" description="Polar residues" evidence="1">
    <location>
        <begin position="312"/>
        <end position="338"/>
    </location>
</feature>
<evidence type="ECO:0008006" key="4">
    <source>
        <dbReference type="Google" id="ProtNLM"/>
    </source>
</evidence>
<keyword evidence="3" id="KW-1185">Reference proteome</keyword>
<gene>
    <name evidence="2" type="ORF">HGRIS_014351</name>
</gene>
<evidence type="ECO:0000256" key="1">
    <source>
        <dbReference type="SAM" id="MobiDB-lite"/>
    </source>
</evidence>
<proteinExistence type="predicted"/>
<reference evidence="3" key="1">
    <citation type="submission" date="2024-06" db="EMBL/GenBank/DDBJ databases">
        <title>Multi-omics analyses provide insights into the biosynthesis of the anticancer antibiotic pleurotin in Hohenbuehelia grisea.</title>
        <authorList>
            <person name="Weaver J.A."/>
            <person name="Alberti F."/>
        </authorList>
    </citation>
    <scope>NUCLEOTIDE SEQUENCE [LARGE SCALE GENOMIC DNA]</scope>
    <source>
        <strain evidence="3">T-177</strain>
    </source>
</reference>
<dbReference type="Proteomes" id="UP001556367">
    <property type="component" value="Unassembled WGS sequence"/>
</dbReference>
<name>A0ABR3JVB7_9AGAR</name>
<protein>
    <recommendedName>
        <fullName evidence="4">Inorganic diphosphatase</fullName>
    </recommendedName>
</protein>
<sequence>MPFTPVRRLIHRHCFRTKLPSIVLGKRSREDTEEYNYGEPDPVVATPPESPIRPSVSIRQTACETHADHEDSDTYPSGLACLAIQTEDTDEDVVVITALDTIPFCCHEDLLAMPRDRLVAVAHFFNSKLPCALWIDAGLGIPDAKIRKAIEVLVGIRQRTPAAPKSLRMRPSDFYAAQNNVSRQWSIVDMSPRSSPLTHRTRAYDLYSPSPRLARLDEVDETVFSGSSERPIKKRRVSVKHVFTGEDDALKAAASQDVFMTPTPAARARPRPTYGYPARRPLCDSTTGVQRADAPGIQGPIPETALKLTHRGPSTKTSSSTSRQNLFLSGPVVSSTPRRNLRRQLRTPTRASNIRALVDATIFDFHSNTRASEYELDTRLNREMIFGIDGMRMCESYDGDFDEMDTRGE</sequence>
<feature type="region of interest" description="Disordered" evidence="1">
    <location>
        <begin position="264"/>
        <end position="347"/>
    </location>
</feature>
<evidence type="ECO:0000313" key="2">
    <source>
        <dbReference type="EMBL" id="KAL0959051.1"/>
    </source>
</evidence>
<evidence type="ECO:0000313" key="3">
    <source>
        <dbReference type="Proteomes" id="UP001556367"/>
    </source>
</evidence>
<dbReference type="EMBL" id="JASNQZ010000003">
    <property type="protein sequence ID" value="KAL0959051.1"/>
    <property type="molecule type" value="Genomic_DNA"/>
</dbReference>
<organism evidence="2 3">
    <name type="scientific">Hohenbuehelia grisea</name>
    <dbReference type="NCBI Taxonomy" id="104357"/>
    <lineage>
        <taxon>Eukaryota</taxon>
        <taxon>Fungi</taxon>
        <taxon>Dikarya</taxon>
        <taxon>Basidiomycota</taxon>
        <taxon>Agaricomycotina</taxon>
        <taxon>Agaricomycetes</taxon>
        <taxon>Agaricomycetidae</taxon>
        <taxon>Agaricales</taxon>
        <taxon>Pleurotineae</taxon>
        <taxon>Pleurotaceae</taxon>
        <taxon>Hohenbuehelia</taxon>
    </lineage>
</organism>